<dbReference type="EMBL" id="JOTN01000004">
    <property type="protein sequence ID" value="KEK20151.1"/>
    <property type="molecule type" value="Genomic_DNA"/>
</dbReference>
<name>A0A073K0R2_9BACI</name>
<keyword evidence="1" id="KW-1133">Transmembrane helix</keyword>
<feature type="transmembrane region" description="Helical" evidence="1">
    <location>
        <begin position="12"/>
        <end position="30"/>
    </location>
</feature>
<gene>
    <name evidence="2" type="ORF">BAMA_17025</name>
</gene>
<dbReference type="AlphaFoldDB" id="A0A073K0R2"/>
<evidence type="ECO:0000256" key="1">
    <source>
        <dbReference type="SAM" id="Phobius"/>
    </source>
</evidence>
<protein>
    <submittedName>
        <fullName evidence="2">Uncharacterized protein</fullName>
    </submittedName>
</protein>
<proteinExistence type="predicted"/>
<keyword evidence="1" id="KW-0812">Transmembrane</keyword>
<organism evidence="2 3">
    <name type="scientific">Bacillus manliponensis</name>
    <dbReference type="NCBI Taxonomy" id="574376"/>
    <lineage>
        <taxon>Bacteria</taxon>
        <taxon>Bacillati</taxon>
        <taxon>Bacillota</taxon>
        <taxon>Bacilli</taxon>
        <taxon>Bacillales</taxon>
        <taxon>Bacillaceae</taxon>
        <taxon>Bacillus</taxon>
        <taxon>Bacillus cereus group</taxon>
    </lineage>
</organism>
<evidence type="ECO:0000313" key="3">
    <source>
        <dbReference type="Proteomes" id="UP000027822"/>
    </source>
</evidence>
<keyword evidence="1" id="KW-0472">Membrane</keyword>
<dbReference type="STRING" id="574376.BAMA_17025"/>
<dbReference type="Proteomes" id="UP000027822">
    <property type="component" value="Unassembled WGS sequence"/>
</dbReference>
<evidence type="ECO:0000313" key="2">
    <source>
        <dbReference type="EMBL" id="KEK20151.1"/>
    </source>
</evidence>
<keyword evidence="3" id="KW-1185">Reference proteome</keyword>
<reference evidence="2 3" key="1">
    <citation type="submission" date="2014-06" db="EMBL/GenBank/DDBJ databases">
        <title>Draft genome sequence of Bacillus manliponensis JCM 15802 (MCCC 1A00708).</title>
        <authorList>
            <person name="Lai Q."/>
            <person name="Liu Y."/>
            <person name="Shao Z."/>
        </authorList>
    </citation>
    <scope>NUCLEOTIDE SEQUENCE [LARGE SCALE GENOMIC DNA]</scope>
    <source>
        <strain evidence="2 3">JCM 15802</strain>
    </source>
</reference>
<feature type="transmembrane region" description="Helical" evidence="1">
    <location>
        <begin position="36"/>
        <end position="57"/>
    </location>
</feature>
<accession>A0A073K0R2</accession>
<comment type="caution">
    <text evidence="2">The sequence shown here is derived from an EMBL/GenBank/DDBJ whole genome shotgun (WGS) entry which is preliminary data.</text>
</comment>
<sequence length="64" mass="7509">MYRLIRDNVRFISAIIFSFIAFFILAGHGHGVDKTLFEQLFTATFMTFLLLFINWALQDTKEDC</sequence>
<dbReference type="RefSeq" id="WP_034637396.1">
    <property type="nucleotide sequence ID" value="NZ_CBCSJC010000003.1"/>
</dbReference>